<keyword evidence="4" id="KW-0132">Cell division</keyword>
<dbReference type="EC" id="2.5.1.7" evidence="12"/>
<evidence type="ECO:0000256" key="3">
    <source>
        <dbReference type="ARBA" id="ARBA00022490"/>
    </source>
</evidence>
<evidence type="ECO:0000256" key="5">
    <source>
        <dbReference type="ARBA" id="ARBA00022679"/>
    </source>
</evidence>
<reference evidence="18 19" key="1">
    <citation type="submission" date="2021-05" db="EMBL/GenBank/DDBJ databases">
        <title>Direct Submission.</title>
        <authorList>
            <person name="Li K."/>
            <person name="Gao J."/>
        </authorList>
    </citation>
    <scope>NUCLEOTIDE SEQUENCE [LARGE SCALE GENOMIC DNA]</scope>
    <source>
        <strain evidence="18 19">Mg02</strain>
    </source>
</reference>
<evidence type="ECO:0000256" key="2">
    <source>
        <dbReference type="ARBA" id="ARBA00004752"/>
    </source>
</evidence>
<protein>
    <recommendedName>
        <fullName evidence="13">UDP-N-acetylglucosamine 1-carboxyvinyltransferase</fullName>
        <ecNumber evidence="12">2.5.1.7</ecNumber>
    </recommendedName>
    <alternativeName>
        <fullName evidence="14">Enoylpyruvate transferase</fullName>
    </alternativeName>
    <alternativeName>
        <fullName evidence="15">UDP-N-acetylglucosamine enolpyruvyl transferase</fullName>
    </alternativeName>
</protein>
<keyword evidence="3" id="KW-0963">Cytoplasm</keyword>
<comment type="subcellular location">
    <subcellularLocation>
        <location evidence="1">Cytoplasm</location>
    </subcellularLocation>
</comment>
<proteinExistence type="inferred from homology"/>
<gene>
    <name evidence="18" type="ORF">KGD84_06510</name>
</gene>
<dbReference type="PANTHER" id="PTHR43783">
    <property type="entry name" value="UDP-N-ACETYLGLUCOSAMINE 1-CARBOXYVINYLTRANSFERASE"/>
    <property type="match status" value="1"/>
</dbReference>
<dbReference type="SUPFAM" id="SSF55205">
    <property type="entry name" value="EPT/RTPC-like"/>
    <property type="match status" value="1"/>
</dbReference>
<dbReference type="PANTHER" id="PTHR43783:SF1">
    <property type="entry name" value="UDP-N-ACETYLGLUCOSAMINE 1-CARBOXYVINYLTRANSFERASE"/>
    <property type="match status" value="1"/>
</dbReference>
<keyword evidence="9" id="KW-0961">Cell wall biogenesis/degradation</keyword>
<evidence type="ECO:0000256" key="9">
    <source>
        <dbReference type="ARBA" id="ARBA00023316"/>
    </source>
</evidence>
<dbReference type="InterPro" id="IPR036968">
    <property type="entry name" value="Enolpyruvate_Tfrase_sf"/>
</dbReference>
<keyword evidence="19" id="KW-1185">Reference proteome</keyword>
<evidence type="ECO:0000256" key="11">
    <source>
        <dbReference type="ARBA" id="ARBA00038367"/>
    </source>
</evidence>
<evidence type="ECO:0000256" key="10">
    <source>
        <dbReference type="ARBA" id="ARBA00037534"/>
    </source>
</evidence>
<comment type="similarity">
    <text evidence="11">Belongs to the EPSP synthase family. MurA subfamily.</text>
</comment>
<evidence type="ECO:0000256" key="1">
    <source>
        <dbReference type="ARBA" id="ARBA00004496"/>
    </source>
</evidence>
<dbReference type="InterPro" id="IPR013792">
    <property type="entry name" value="RNA3'P_cycl/enolpyr_Trfase_a/b"/>
</dbReference>
<accession>A0ABX8BT25</accession>
<evidence type="ECO:0000313" key="18">
    <source>
        <dbReference type="EMBL" id="QUX23976.1"/>
    </source>
</evidence>
<evidence type="ECO:0000256" key="8">
    <source>
        <dbReference type="ARBA" id="ARBA00023306"/>
    </source>
</evidence>
<dbReference type="Proteomes" id="UP000676079">
    <property type="component" value="Chromosome"/>
</dbReference>
<sequence>MTHLRIRGGRPLAGVVRVQGSKNVFLHLASAALLSAHPVRLHNVPRITDTGVVADIIGAAGAQVSFDGAGMDVHAADVTSGVIPPDLGGMIRPTACFGAALLARTGRAVFPMPGGDAFAVRRIDLHLEAMRAAGAEVRTANGIVSARIRTGLCGFSFDCTTPGGFGPSLGATVTALLLAASARGESRVVSPSGEPEVHATAELLRRMGVPIEAENGVLLVEGRDRLAPAAARVPADRMAAGTLLLAGAITNGRVEVEDPTLDSLPRGFVDTLADVGLKLTRGIGTIRTTPSDLHPVTVETGVHPGYPTDLQPQLVALLTQTPGTSRVLERIYAQRATHVPGLVALGADVTARGQELTITGRSRLRGTTVHGDDIRAATALVLAALAARGTTRVYGVRHLRRGYEDLADTLGALGADITEEDH</sequence>
<organism evidence="18 19">
    <name type="scientific">Nocardiopsis changdeensis</name>
    <dbReference type="NCBI Taxonomy" id="2831969"/>
    <lineage>
        <taxon>Bacteria</taxon>
        <taxon>Bacillati</taxon>
        <taxon>Actinomycetota</taxon>
        <taxon>Actinomycetes</taxon>
        <taxon>Streptosporangiales</taxon>
        <taxon>Nocardiopsidaceae</taxon>
        <taxon>Nocardiopsis</taxon>
    </lineage>
</organism>
<evidence type="ECO:0000256" key="16">
    <source>
        <dbReference type="ARBA" id="ARBA00047527"/>
    </source>
</evidence>
<dbReference type="InterPro" id="IPR001986">
    <property type="entry name" value="Enolpyruvate_Tfrase_dom"/>
</dbReference>
<dbReference type="EMBL" id="CP074133">
    <property type="protein sequence ID" value="QUX23976.1"/>
    <property type="molecule type" value="Genomic_DNA"/>
</dbReference>
<keyword evidence="5 18" id="KW-0808">Transferase</keyword>
<name>A0ABX8BT25_9ACTN</name>
<feature type="domain" description="Enolpyruvate transferase" evidence="17">
    <location>
        <begin position="7"/>
        <end position="410"/>
    </location>
</feature>
<comment type="function">
    <text evidence="10">Cell wall formation. Adds enolpyruvyl to UDP-N-acetylglucosamine.</text>
</comment>
<evidence type="ECO:0000259" key="17">
    <source>
        <dbReference type="Pfam" id="PF00275"/>
    </source>
</evidence>
<dbReference type="GO" id="GO:0008760">
    <property type="term" value="F:UDP-N-acetylglucosamine 1-carboxyvinyltransferase activity"/>
    <property type="evidence" value="ECO:0007669"/>
    <property type="project" value="UniProtKB-EC"/>
</dbReference>
<evidence type="ECO:0000256" key="13">
    <source>
        <dbReference type="ARBA" id="ARBA00039754"/>
    </source>
</evidence>
<evidence type="ECO:0000313" key="19">
    <source>
        <dbReference type="Proteomes" id="UP000676079"/>
    </source>
</evidence>
<keyword evidence="8" id="KW-0131">Cell cycle</keyword>
<dbReference type="RefSeq" id="WP_220565233.1">
    <property type="nucleotide sequence ID" value="NZ_CP074133.1"/>
</dbReference>
<evidence type="ECO:0000256" key="14">
    <source>
        <dbReference type="ARBA" id="ARBA00042443"/>
    </source>
</evidence>
<comment type="pathway">
    <text evidence="2">Cell wall biogenesis; peptidoglycan biosynthesis.</text>
</comment>
<evidence type="ECO:0000256" key="4">
    <source>
        <dbReference type="ARBA" id="ARBA00022618"/>
    </source>
</evidence>
<evidence type="ECO:0000256" key="7">
    <source>
        <dbReference type="ARBA" id="ARBA00022984"/>
    </source>
</evidence>
<keyword evidence="7" id="KW-0573">Peptidoglycan synthesis</keyword>
<dbReference type="Gene3D" id="3.65.10.10">
    <property type="entry name" value="Enolpyruvate transferase domain"/>
    <property type="match status" value="2"/>
</dbReference>
<keyword evidence="6" id="KW-0133">Cell shape</keyword>
<dbReference type="NCBIfam" id="NF006873">
    <property type="entry name" value="PRK09369.1"/>
    <property type="match status" value="1"/>
</dbReference>
<comment type="catalytic activity">
    <reaction evidence="16">
        <text>phosphoenolpyruvate + UDP-N-acetyl-alpha-D-glucosamine = UDP-N-acetyl-3-O-(1-carboxyvinyl)-alpha-D-glucosamine + phosphate</text>
        <dbReference type="Rhea" id="RHEA:18681"/>
        <dbReference type="ChEBI" id="CHEBI:43474"/>
        <dbReference type="ChEBI" id="CHEBI:57705"/>
        <dbReference type="ChEBI" id="CHEBI:58702"/>
        <dbReference type="ChEBI" id="CHEBI:68483"/>
        <dbReference type="EC" id="2.5.1.7"/>
    </reaction>
</comment>
<dbReference type="Pfam" id="PF00275">
    <property type="entry name" value="EPSP_synthase"/>
    <property type="match status" value="1"/>
</dbReference>
<evidence type="ECO:0000256" key="12">
    <source>
        <dbReference type="ARBA" id="ARBA00039108"/>
    </source>
</evidence>
<dbReference type="InterPro" id="IPR050068">
    <property type="entry name" value="MurA_subfamily"/>
</dbReference>
<evidence type="ECO:0000256" key="6">
    <source>
        <dbReference type="ARBA" id="ARBA00022960"/>
    </source>
</evidence>
<evidence type="ECO:0000256" key="15">
    <source>
        <dbReference type="ARBA" id="ARBA00042842"/>
    </source>
</evidence>